<dbReference type="AlphaFoldDB" id="A0A098E8G1"/>
<dbReference type="EMBL" id="CCXY01000127">
    <property type="protein sequence ID" value="CEG12307.1"/>
    <property type="molecule type" value="Genomic_DNA"/>
</dbReference>
<protein>
    <submittedName>
        <fullName evidence="1">Uncharacterized protein</fullName>
    </submittedName>
</protein>
<organism evidence="1">
    <name type="scientific">groundwater metagenome</name>
    <dbReference type="NCBI Taxonomy" id="717931"/>
    <lineage>
        <taxon>unclassified sequences</taxon>
        <taxon>metagenomes</taxon>
        <taxon>ecological metagenomes</taxon>
    </lineage>
</organism>
<reference evidence="1" key="1">
    <citation type="submission" date="2014-09" db="EMBL/GenBank/DDBJ databases">
        <authorList>
            <person name="Probst J Alexander"/>
        </authorList>
    </citation>
    <scope>NUCLEOTIDE SEQUENCE</scope>
</reference>
<evidence type="ECO:0000313" key="1">
    <source>
        <dbReference type="EMBL" id="CEG12307.1"/>
    </source>
</evidence>
<sequence>MVGDAVKNARDGGTVKKSVFEMNGDEFMIYMSSKEVQERWDEAMEKAEKENLEAKRIARNFWVH</sequence>
<proteinExistence type="predicted"/>
<accession>A0A098E8G1</accession>
<name>A0A098E8G1_9ZZZZ</name>
<gene>
    <name evidence="1" type="ORF">MSIBF_A2120002</name>
</gene>